<keyword evidence="2" id="KW-1185">Reference proteome</keyword>
<dbReference type="Gene3D" id="3.80.10.10">
    <property type="entry name" value="Ribonuclease Inhibitor"/>
    <property type="match status" value="2"/>
</dbReference>
<accession>A0ABQ5CW14</accession>
<proteinExistence type="predicted"/>
<dbReference type="EMBL" id="BQNB010014617">
    <property type="protein sequence ID" value="GJT30347.1"/>
    <property type="molecule type" value="Genomic_DNA"/>
</dbReference>
<protein>
    <submittedName>
        <fullName evidence="1">Leucine-rich repeat, cysteine-containing subtype protein</fullName>
    </submittedName>
</protein>
<evidence type="ECO:0000313" key="2">
    <source>
        <dbReference type="Proteomes" id="UP001151760"/>
    </source>
</evidence>
<dbReference type="InterPro" id="IPR032675">
    <property type="entry name" value="LRR_dom_sf"/>
</dbReference>
<dbReference type="InterPro" id="IPR006553">
    <property type="entry name" value="Leu-rich_rpt_Cys-con_subtyp"/>
</dbReference>
<name>A0ABQ5CW14_9ASTR</name>
<reference evidence="1" key="1">
    <citation type="journal article" date="2022" name="Int. J. Mol. Sci.">
        <title>Draft Genome of Tanacetum Coccineum: Genomic Comparison of Closely Related Tanacetum-Family Plants.</title>
        <authorList>
            <person name="Yamashiro T."/>
            <person name="Shiraishi A."/>
            <person name="Nakayama K."/>
            <person name="Satake H."/>
        </authorList>
    </citation>
    <scope>NUCLEOTIDE SEQUENCE</scope>
</reference>
<reference evidence="1" key="2">
    <citation type="submission" date="2022-01" db="EMBL/GenBank/DDBJ databases">
        <authorList>
            <person name="Yamashiro T."/>
            <person name="Shiraishi A."/>
            <person name="Satake H."/>
            <person name="Nakayama K."/>
        </authorList>
    </citation>
    <scope>NUCLEOTIDE SEQUENCE</scope>
</reference>
<dbReference type="PANTHER" id="PTHR13318">
    <property type="entry name" value="PARTNER OF PAIRED, ISOFORM B-RELATED"/>
    <property type="match status" value="1"/>
</dbReference>
<sequence length="430" mass="48916">MVRKPESLQMQGYAYHLQVSRLIPMWGNNKETLSLKGPPLADLNDTYYNDMLITPWIEQLALEFRCLKELHIRRLVVHDEDLETLVRTRSKDLRSLKISKCKGFSTDGLRHVSKYCNQLRTLCLKYCYLIEVKDETWLHQLALNSTVLEMFNFKKTNISDAENVTLLANNCCNSLISLKIGACYLSKLGGAFRYVVRLEHLGGDIRDEESELVGFRFPLNIRSLSLEDLAVTRYSIVLPFLNHIRKLKLPLLDFNECKCLLFNRCPNLEVLSTSDVCGDGGLQVIGKFCKILRKLTHNGVVTHLGLIALAKGCTKLECLEAMLMGCNKIERLDISLWHCRRGLTDMGLEYIGKYGANLRSLSLQLLGDSDAGLVKLSEGCPRLRKLNLDGCPFSKQVVASFVFNIPSLRYVWGYRSGFTSLAFTRPEYQL</sequence>
<organism evidence="1 2">
    <name type="scientific">Tanacetum coccineum</name>
    <dbReference type="NCBI Taxonomy" id="301880"/>
    <lineage>
        <taxon>Eukaryota</taxon>
        <taxon>Viridiplantae</taxon>
        <taxon>Streptophyta</taxon>
        <taxon>Embryophyta</taxon>
        <taxon>Tracheophyta</taxon>
        <taxon>Spermatophyta</taxon>
        <taxon>Magnoliopsida</taxon>
        <taxon>eudicotyledons</taxon>
        <taxon>Gunneridae</taxon>
        <taxon>Pentapetalae</taxon>
        <taxon>asterids</taxon>
        <taxon>campanulids</taxon>
        <taxon>Asterales</taxon>
        <taxon>Asteraceae</taxon>
        <taxon>Asteroideae</taxon>
        <taxon>Anthemideae</taxon>
        <taxon>Anthemidinae</taxon>
        <taxon>Tanacetum</taxon>
    </lineage>
</organism>
<evidence type="ECO:0000313" key="1">
    <source>
        <dbReference type="EMBL" id="GJT30347.1"/>
    </source>
</evidence>
<dbReference type="SMART" id="SM00367">
    <property type="entry name" value="LRR_CC"/>
    <property type="match status" value="5"/>
</dbReference>
<comment type="caution">
    <text evidence="1">The sequence shown here is derived from an EMBL/GenBank/DDBJ whole genome shotgun (WGS) entry which is preliminary data.</text>
</comment>
<gene>
    <name evidence="1" type="ORF">Tco_0910622</name>
</gene>
<dbReference type="SUPFAM" id="SSF52047">
    <property type="entry name" value="RNI-like"/>
    <property type="match status" value="1"/>
</dbReference>
<dbReference type="PANTHER" id="PTHR13318:SF168">
    <property type="entry name" value="LEUCINE-RICH REPEAT DOMAIN SUPERFAMILY"/>
    <property type="match status" value="1"/>
</dbReference>
<dbReference type="Proteomes" id="UP001151760">
    <property type="component" value="Unassembled WGS sequence"/>
</dbReference>